<dbReference type="PANTHER" id="PTHR43663:SF1">
    <property type="entry name" value="CHROMATE TRANSPORTER"/>
    <property type="match status" value="1"/>
</dbReference>
<keyword evidence="6 7" id="KW-0472">Membrane</keyword>
<feature type="transmembrane region" description="Helical" evidence="7">
    <location>
        <begin position="162"/>
        <end position="181"/>
    </location>
</feature>
<evidence type="ECO:0000256" key="4">
    <source>
        <dbReference type="ARBA" id="ARBA00022692"/>
    </source>
</evidence>
<accession>A0A1W1XEE6</accession>
<feature type="transmembrane region" description="Helical" evidence="7">
    <location>
        <begin position="130"/>
        <end position="150"/>
    </location>
</feature>
<dbReference type="GO" id="GO:0005886">
    <property type="term" value="C:plasma membrane"/>
    <property type="evidence" value="ECO:0007669"/>
    <property type="project" value="UniProtKB-SubCell"/>
</dbReference>
<evidence type="ECO:0000256" key="6">
    <source>
        <dbReference type="ARBA" id="ARBA00023136"/>
    </source>
</evidence>
<comment type="subcellular location">
    <subcellularLocation>
        <location evidence="1">Cell membrane</location>
        <topology evidence="1">Multi-pass membrane protein</topology>
    </subcellularLocation>
</comment>
<evidence type="ECO:0000313" key="8">
    <source>
        <dbReference type="EMBL" id="SMC22283.1"/>
    </source>
</evidence>
<reference evidence="8 9" key="1">
    <citation type="submission" date="2017-04" db="EMBL/GenBank/DDBJ databases">
        <authorList>
            <person name="Afonso C.L."/>
            <person name="Miller P.J."/>
            <person name="Scott M.A."/>
            <person name="Spackman E."/>
            <person name="Goraichik I."/>
            <person name="Dimitrov K.M."/>
            <person name="Suarez D.L."/>
            <person name="Swayne D.E."/>
        </authorList>
    </citation>
    <scope>NUCLEOTIDE SEQUENCE [LARGE SCALE GENOMIC DNA]</scope>
    <source>
        <strain evidence="8 9">DSM 12555</strain>
    </source>
</reference>
<evidence type="ECO:0000256" key="7">
    <source>
        <dbReference type="SAM" id="Phobius"/>
    </source>
</evidence>
<organism evidence="8 9">
    <name type="scientific">Clostridium acidisoli DSM 12555</name>
    <dbReference type="NCBI Taxonomy" id="1121291"/>
    <lineage>
        <taxon>Bacteria</taxon>
        <taxon>Bacillati</taxon>
        <taxon>Bacillota</taxon>
        <taxon>Clostridia</taxon>
        <taxon>Eubacteriales</taxon>
        <taxon>Clostridiaceae</taxon>
        <taxon>Clostridium</taxon>
    </lineage>
</organism>
<dbReference type="GO" id="GO:0015109">
    <property type="term" value="F:chromate transmembrane transporter activity"/>
    <property type="evidence" value="ECO:0007669"/>
    <property type="project" value="InterPro"/>
</dbReference>
<dbReference type="OrthoDB" id="9788907at2"/>
<dbReference type="Pfam" id="PF02417">
    <property type="entry name" value="Chromate_transp"/>
    <property type="match status" value="1"/>
</dbReference>
<evidence type="ECO:0000256" key="1">
    <source>
        <dbReference type="ARBA" id="ARBA00004651"/>
    </source>
</evidence>
<keyword evidence="3" id="KW-1003">Cell membrane</keyword>
<evidence type="ECO:0000313" key="9">
    <source>
        <dbReference type="Proteomes" id="UP000192468"/>
    </source>
</evidence>
<name>A0A1W1XEE6_9CLOT</name>
<comment type="similarity">
    <text evidence="2">Belongs to the chromate ion transporter (CHR) (TC 2.A.51) family.</text>
</comment>
<keyword evidence="5 7" id="KW-1133">Transmembrane helix</keyword>
<dbReference type="InterPro" id="IPR003370">
    <property type="entry name" value="Chromate_transpt"/>
</dbReference>
<dbReference type="EMBL" id="FWXH01000003">
    <property type="protein sequence ID" value="SMC22283.1"/>
    <property type="molecule type" value="Genomic_DNA"/>
</dbReference>
<proteinExistence type="inferred from homology"/>
<evidence type="ECO:0000256" key="5">
    <source>
        <dbReference type="ARBA" id="ARBA00022989"/>
    </source>
</evidence>
<protein>
    <submittedName>
        <fullName evidence="8">Chromate transporter</fullName>
    </submittedName>
</protein>
<gene>
    <name evidence="8" type="ORF">SAMN02745134_01621</name>
</gene>
<keyword evidence="4 7" id="KW-0812">Transmembrane</keyword>
<dbReference type="InterPro" id="IPR052518">
    <property type="entry name" value="CHR_Transporter"/>
</dbReference>
<dbReference type="RefSeq" id="WP_084115086.1">
    <property type="nucleotide sequence ID" value="NZ_FWXH01000003.1"/>
</dbReference>
<feature type="transmembrane region" description="Helical" evidence="7">
    <location>
        <begin position="64"/>
        <end position="86"/>
    </location>
</feature>
<keyword evidence="9" id="KW-1185">Reference proteome</keyword>
<evidence type="ECO:0000256" key="2">
    <source>
        <dbReference type="ARBA" id="ARBA00005262"/>
    </source>
</evidence>
<sequence>MAKQNEFKTTKQISSAELYDFTITRLFLTWLKIGFTSFGGGATTQYLIQENFIYKYKWITSEEYASIIGMCQITPGMNIIAYTILIGKRLASFLGIFVSLLGLILPSATITVIISSVYINISKSSIVHSALHTVFAAIFGIALATNWRNVQPILVKNHKRGLLPFVITVGIMIGSAIIYIFLNPPVIVLYLLGGLCGAVTYFYISTKKQEV</sequence>
<dbReference type="STRING" id="1121291.SAMN02745134_01621"/>
<dbReference type="Proteomes" id="UP000192468">
    <property type="component" value="Unassembled WGS sequence"/>
</dbReference>
<dbReference type="AlphaFoldDB" id="A0A1W1XEE6"/>
<dbReference type="PANTHER" id="PTHR43663">
    <property type="entry name" value="CHROMATE TRANSPORT PROTEIN-RELATED"/>
    <property type="match status" value="1"/>
</dbReference>
<evidence type="ECO:0000256" key="3">
    <source>
        <dbReference type="ARBA" id="ARBA00022475"/>
    </source>
</evidence>
<feature type="transmembrane region" description="Helical" evidence="7">
    <location>
        <begin position="187"/>
        <end position="204"/>
    </location>
</feature>
<feature type="transmembrane region" description="Helical" evidence="7">
    <location>
        <begin position="93"/>
        <end position="118"/>
    </location>
</feature>